<sequence length="96" mass="10668">MRNVRITSEAASEVLFAQLDEDIAEVVREDEVAAEVAEIDALVEQAEREWAAADRARERDARVRRRSDREVLRGLHEAVAFSTAPVMLGGYEGQAA</sequence>
<dbReference type="STRING" id="115433.SAMN05421835_108194"/>
<evidence type="ECO:0000313" key="2">
    <source>
        <dbReference type="Proteomes" id="UP000199025"/>
    </source>
</evidence>
<dbReference type="Proteomes" id="UP000199025">
    <property type="component" value="Unassembled WGS sequence"/>
</dbReference>
<gene>
    <name evidence="1" type="ORF">SAMN05421835_108194</name>
</gene>
<proteinExistence type="predicted"/>
<dbReference type="RefSeq" id="WP_091508216.1">
    <property type="nucleotide sequence ID" value="NZ_FORP01000008.1"/>
</dbReference>
<dbReference type="AlphaFoldDB" id="A0A1I3U4V3"/>
<protein>
    <submittedName>
        <fullName evidence="1">Uncharacterized protein</fullName>
    </submittedName>
</protein>
<dbReference type="EMBL" id="FORP01000008">
    <property type="protein sequence ID" value="SFJ76821.1"/>
    <property type="molecule type" value="Genomic_DNA"/>
</dbReference>
<keyword evidence="2" id="KW-1185">Reference proteome</keyword>
<accession>A0A1I3U4V3</accession>
<organism evidence="1 2">
    <name type="scientific">Amycolatopsis sacchari</name>
    <dbReference type="NCBI Taxonomy" id="115433"/>
    <lineage>
        <taxon>Bacteria</taxon>
        <taxon>Bacillati</taxon>
        <taxon>Actinomycetota</taxon>
        <taxon>Actinomycetes</taxon>
        <taxon>Pseudonocardiales</taxon>
        <taxon>Pseudonocardiaceae</taxon>
        <taxon>Amycolatopsis</taxon>
    </lineage>
</organism>
<reference evidence="1 2" key="1">
    <citation type="submission" date="2016-10" db="EMBL/GenBank/DDBJ databases">
        <authorList>
            <person name="de Groot N.N."/>
        </authorList>
    </citation>
    <scope>NUCLEOTIDE SEQUENCE [LARGE SCALE GENOMIC DNA]</scope>
    <source>
        <strain evidence="1 2">DSM 44468</strain>
    </source>
</reference>
<name>A0A1I3U4V3_9PSEU</name>
<evidence type="ECO:0000313" key="1">
    <source>
        <dbReference type="EMBL" id="SFJ76821.1"/>
    </source>
</evidence>